<keyword evidence="3" id="KW-1185">Reference proteome</keyword>
<dbReference type="EMBL" id="ML769992">
    <property type="protein sequence ID" value="KAE9385380.1"/>
    <property type="molecule type" value="Genomic_DNA"/>
</dbReference>
<protein>
    <submittedName>
        <fullName evidence="2">Uncharacterized protein</fullName>
    </submittedName>
</protein>
<sequence>MSSPFPITFLTSTSKADNVKTVEEFRFFPMSALFRAREYWWGLQPGEINSNSELNKVSGWLSALVAQEKSLTLFPKETIAAMTEITLHNRKHSKTQPECETGRRRCFDVLPTHPYNYRIVPGKHNEKIPLFACNPSSGSVQQFEYPYSDLPSFTLDCYPFYTVMHSCSALPFRSEPNIPLYESIFYVANQWVFPYPQTGSFALSPEVAAQKEADRAAINAAYERVAYEQSDFSGSSESSGSESGSSADRPVVYAHIPDNPIPTSEKVAGWLDTVQPAILPLDFAPNSKDGSLYVLESRTSITISQSITRIIQNATATPKYFNFYALVRSSVKENANEDLDPGDPEPIIAGELKPMDIFHFSEPTPPVKRQRVVGTQDASIPSARFSDPGTSAAASLTPANVPVLPPPAVSAQV</sequence>
<name>A0A6A4GJ15_9AGAR</name>
<feature type="region of interest" description="Disordered" evidence="1">
    <location>
        <begin position="363"/>
        <end position="398"/>
    </location>
</feature>
<evidence type="ECO:0000313" key="2">
    <source>
        <dbReference type="EMBL" id="KAE9385380.1"/>
    </source>
</evidence>
<proteinExistence type="predicted"/>
<organism evidence="2 3">
    <name type="scientific">Gymnopus androsaceus JB14</name>
    <dbReference type="NCBI Taxonomy" id="1447944"/>
    <lineage>
        <taxon>Eukaryota</taxon>
        <taxon>Fungi</taxon>
        <taxon>Dikarya</taxon>
        <taxon>Basidiomycota</taxon>
        <taxon>Agaricomycotina</taxon>
        <taxon>Agaricomycetes</taxon>
        <taxon>Agaricomycetidae</taxon>
        <taxon>Agaricales</taxon>
        <taxon>Marasmiineae</taxon>
        <taxon>Omphalotaceae</taxon>
        <taxon>Gymnopus</taxon>
    </lineage>
</organism>
<dbReference type="AlphaFoldDB" id="A0A6A4GJ15"/>
<evidence type="ECO:0000313" key="3">
    <source>
        <dbReference type="Proteomes" id="UP000799118"/>
    </source>
</evidence>
<reference evidence="2" key="1">
    <citation type="journal article" date="2019" name="Environ. Microbiol.">
        <title>Fungal ecological strategies reflected in gene transcription - a case study of two litter decomposers.</title>
        <authorList>
            <person name="Barbi F."/>
            <person name="Kohler A."/>
            <person name="Barry K."/>
            <person name="Baskaran P."/>
            <person name="Daum C."/>
            <person name="Fauchery L."/>
            <person name="Ihrmark K."/>
            <person name="Kuo A."/>
            <person name="LaButti K."/>
            <person name="Lipzen A."/>
            <person name="Morin E."/>
            <person name="Grigoriev I.V."/>
            <person name="Henrissat B."/>
            <person name="Lindahl B."/>
            <person name="Martin F."/>
        </authorList>
    </citation>
    <scope>NUCLEOTIDE SEQUENCE</scope>
    <source>
        <strain evidence="2">JB14</strain>
    </source>
</reference>
<accession>A0A6A4GJ15</accession>
<evidence type="ECO:0000256" key="1">
    <source>
        <dbReference type="SAM" id="MobiDB-lite"/>
    </source>
</evidence>
<dbReference type="OrthoDB" id="3133596at2759"/>
<dbReference type="Proteomes" id="UP000799118">
    <property type="component" value="Unassembled WGS sequence"/>
</dbReference>
<gene>
    <name evidence="2" type="ORF">BT96DRAFT_1007091</name>
</gene>